<accession>A0A0D3IQZ3</accession>
<feature type="domain" description="Ribosomal RNA large subunit methyltransferase K/L-like methyltransferase" evidence="1">
    <location>
        <begin position="206"/>
        <end position="348"/>
    </location>
</feature>
<dbReference type="InterPro" id="IPR029063">
    <property type="entry name" value="SAM-dependent_MTases_sf"/>
</dbReference>
<dbReference type="GO" id="GO:0043527">
    <property type="term" value="C:tRNA methyltransferase complex"/>
    <property type="evidence" value="ECO:0007669"/>
    <property type="project" value="UniProtKB-ARBA"/>
</dbReference>
<dbReference type="GO" id="GO:0030488">
    <property type="term" value="P:tRNA methylation"/>
    <property type="evidence" value="ECO:0007669"/>
    <property type="project" value="TreeGrafter"/>
</dbReference>
<dbReference type="KEGG" id="ehx:EMIHUDRAFT_246701"/>
<dbReference type="GO" id="GO:0016423">
    <property type="term" value="F:tRNA (guanine) methyltransferase activity"/>
    <property type="evidence" value="ECO:0007669"/>
    <property type="project" value="TreeGrafter"/>
</dbReference>
<dbReference type="EnsemblProtists" id="EOD13678">
    <property type="protein sequence ID" value="EOD13678"/>
    <property type="gene ID" value="EMIHUDRAFT_246701"/>
</dbReference>
<dbReference type="HOGENOM" id="CLU_581962_0_0_1"/>
<dbReference type="PANTHER" id="PTHR14911">
    <property type="entry name" value="THUMP DOMAIN-CONTAINING"/>
    <property type="match status" value="1"/>
</dbReference>
<dbReference type="STRING" id="2903.R1BU53"/>
<dbReference type="PaxDb" id="2903-EOD13678"/>
<name>A0A0D3IQZ3_EMIH1</name>
<dbReference type="Proteomes" id="UP000013827">
    <property type="component" value="Unassembled WGS sequence"/>
</dbReference>
<dbReference type="PANTHER" id="PTHR14911:SF13">
    <property type="entry name" value="TRNA (GUANINE(6)-N2)-METHYLTRANSFERASE THUMP3"/>
    <property type="match status" value="1"/>
</dbReference>
<dbReference type="RefSeq" id="XP_005766107.1">
    <property type="nucleotide sequence ID" value="XM_005766050.1"/>
</dbReference>
<dbReference type="SUPFAM" id="SSF53335">
    <property type="entry name" value="S-adenosyl-L-methionine-dependent methyltransferases"/>
    <property type="match status" value="1"/>
</dbReference>
<protein>
    <recommendedName>
        <fullName evidence="1">Ribosomal RNA large subunit methyltransferase K/L-like methyltransferase domain-containing protein</fullName>
    </recommendedName>
</protein>
<dbReference type="Pfam" id="PF01170">
    <property type="entry name" value="UPF0020"/>
    <property type="match status" value="1"/>
</dbReference>
<dbReference type="GeneID" id="17259831"/>
<evidence type="ECO:0000313" key="2">
    <source>
        <dbReference type="EnsemblProtists" id="EOD13678"/>
    </source>
</evidence>
<dbReference type="Gene3D" id="3.40.50.150">
    <property type="entry name" value="Vaccinia Virus protein VP39"/>
    <property type="match status" value="1"/>
</dbReference>
<organism evidence="2 3">
    <name type="scientific">Emiliania huxleyi (strain CCMP1516)</name>
    <dbReference type="NCBI Taxonomy" id="280463"/>
    <lineage>
        <taxon>Eukaryota</taxon>
        <taxon>Haptista</taxon>
        <taxon>Haptophyta</taxon>
        <taxon>Prymnesiophyceae</taxon>
        <taxon>Isochrysidales</taxon>
        <taxon>Noelaerhabdaceae</taxon>
        <taxon>Emiliania</taxon>
    </lineage>
</organism>
<dbReference type="InterPro" id="IPR000241">
    <property type="entry name" value="RlmKL-like_Mtase"/>
</dbReference>
<keyword evidence="3" id="KW-1185">Reference proteome</keyword>
<proteinExistence type="predicted"/>
<reference evidence="2" key="2">
    <citation type="submission" date="2024-10" db="UniProtKB">
        <authorList>
            <consortium name="EnsemblProtists"/>
        </authorList>
    </citation>
    <scope>IDENTIFICATION</scope>
</reference>
<dbReference type="AlphaFoldDB" id="A0A0D3IQZ3"/>
<evidence type="ECO:0000313" key="3">
    <source>
        <dbReference type="Proteomes" id="UP000013827"/>
    </source>
</evidence>
<reference evidence="3" key="1">
    <citation type="journal article" date="2013" name="Nature">
        <title>Pan genome of the phytoplankton Emiliania underpins its global distribution.</title>
        <authorList>
            <person name="Read B.A."/>
            <person name="Kegel J."/>
            <person name="Klute M.J."/>
            <person name="Kuo A."/>
            <person name="Lefebvre S.C."/>
            <person name="Maumus F."/>
            <person name="Mayer C."/>
            <person name="Miller J."/>
            <person name="Monier A."/>
            <person name="Salamov A."/>
            <person name="Young J."/>
            <person name="Aguilar M."/>
            <person name="Claverie J.M."/>
            <person name="Frickenhaus S."/>
            <person name="Gonzalez K."/>
            <person name="Herman E.K."/>
            <person name="Lin Y.C."/>
            <person name="Napier J."/>
            <person name="Ogata H."/>
            <person name="Sarno A.F."/>
            <person name="Shmutz J."/>
            <person name="Schroeder D."/>
            <person name="de Vargas C."/>
            <person name="Verret F."/>
            <person name="von Dassow P."/>
            <person name="Valentin K."/>
            <person name="Van de Peer Y."/>
            <person name="Wheeler G."/>
            <person name="Dacks J.B."/>
            <person name="Delwiche C.F."/>
            <person name="Dyhrman S.T."/>
            <person name="Glockner G."/>
            <person name="John U."/>
            <person name="Richards T."/>
            <person name="Worden A.Z."/>
            <person name="Zhang X."/>
            <person name="Grigoriev I.V."/>
            <person name="Allen A.E."/>
            <person name="Bidle K."/>
            <person name="Borodovsky M."/>
            <person name="Bowler C."/>
            <person name="Brownlee C."/>
            <person name="Cock J.M."/>
            <person name="Elias M."/>
            <person name="Gladyshev V.N."/>
            <person name="Groth M."/>
            <person name="Guda C."/>
            <person name="Hadaegh A."/>
            <person name="Iglesias-Rodriguez M.D."/>
            <person name="Jenkins J."/>
            <person name="Jones B.M."/>
            <person name="Lawson T."/>
            <person name="Leese F."/>
            <person name="Lindquist E."/>
            <person name="Lobanov A."/>
            <person name="Lomsadze A."/>
            <person name="Malik S.B."/>
            <person name="Marsh M.E."/>
            <person name="Mackinder L."/>
            <person name="Mock T."/>
            <person name="Mueller-Roeber B."/>
            <person name="Pagarete A."/>
            <person name="Parker M."/>
            <person name="Probert I."/>
            <person name="Quesneville H."/>
            <person name="Raines C."/>
            <person name="Rensing S.A."/>
            <person name="Riano-Pachon D.M."/>
            <person name="Richier S."/>
            <person name="Rokitta S."/>
            <person name="Shiraiwa Y."/>
            <person name="Soanes D.M."/>
            <person name="van der Giezen M."/>
            <person name="Wahlund T.M."/>
            <person name="Williams B."/>
            <person name="Wilson W."/>
            <person name="Wolfe G."/>
            <person name="Wurch L.L."/>
        </authorList>
    </citation>
    <scope>NUCLEOTIDE SEQUENCE</scope>
</reference>
<evidence type="ECO:0000259" key="1">
    <source>
        <dbReference type="Pfam" id="PF01170"/>
    </source>
</evidence>
<sequence length="470" mass="49503">MADDADAPRPTRAHGVAVVVPGGLGATFKDLLDGGADGAVLAGSSHGGEAGVDFVLLPDGPRVTEMALGTGGPPVIAVMALLTCCASDELPALGEALEHSDRWDGALAIWRRCGGKTEAPRAFRATALREDGLERPPKTNEIARAAGAGVWRRWGWRVSMTAWDIEVIAVWTGSFALCGLPLTAGWVASKEPLRFWPAEYAAGERGGTELRPSVCCGLLHAAAISPDQIVIDPMAGGGALPAAAVRLGGCRYALAGDVRRECAHQCKARRDGRGGRDGRAAAGASRMEVARWDVRRLPLRAGCIDAVIMDFPWGNRHKASHALLAEAVGECGRVLRAGGTLLILLPRSEAARLARLDTGLAPLRTMPLVVGGFPRLGALTVSELLVRVWPALIPTQSVAKRTVRHGLVCVASRPKAPLNWRERVAVGERVVVRPLGAQRVVSVEDAAALGAVPVLWESDTWLCGVHSVPI</sequence>